<evidence type="ECO:0000256" key="3">
    <source>
        <dbReference type="ARBA" id="ARBA00022729"/>
    </source>
</evidence>
<keyword evidence="10" id="KW-1185">Reference proteome</keyword>
<dbReference type="GO" id="GO:0071973">
    <property type="term" value="P:bacterial-type flagellum-dependent cell motility"/>
    <property type="evidence" value="ECO:0007669"/>
    <property type="project" value="InterPro"/>
</dbReference>
<dbReference type="OrthoDB" id="9789227at2"/>
<sequence length="263" mass="28250">MTAFAPGSAMRTAQLRTAQLRTARLALAAAAALSTAACGAPDRLRNIGQQPALSAISNPQTQSGYRPVSMPMPEPVPVSHNPNSLWRNGSRAFFRDQRAQRVGDIMTIKVKITDQANLSNETNRTRANTEGFGAANMFGLENGIRRGGADPANLLTLNSQSGSDGKGTINRSEQLVTNVAAVVTQILPNGNLVLEGKQEIRVNFEVRELIVAGIVRPEDIESDNTIDSAKIAHARIGYGGRGQITDVQQPRYGQQALDVLLPW</sequence>
<accession>A0A4D7AZ63</accession>
<evidence type="ECO:0000256" key="5">
    <source>
        <dbReference type="ARBA" id="ARBA00023143"/>
    </source>
</evidence>
<evidence type="ECO:0000256" key="4">
    <source>
        <dbReference type="ARBA" id="ARBA00023136"/>
    </source>
</evidence>
<dbReference type="EMBL" id="CP039690">
    <property type="protein sequence ID" value="QCI63000.1"/>
    <property type="molecule type" value="Genomic_DNA"/>
</dbReference>
<evidence type="ECO:0000256" key="2">
    <source>
        <dbReference type="ARBA" id="ARBA00006929"/>
    </source>
</evidence>
<dbReference type="Pfam" id="PF02107">
    <property type="entry name" value="FlgH"/>
    <property type="match status" value="1"/>
</dbReference>
<organism evidence="9 10">
    <name type="scientific">Phreatobacter stygius</name>
    <dbReference type="NCBI Taxonomy" id="1940610"/>
    <lineage>
        <taxon>Bacteria</taxon>
        <taxon>Pseudomonadati</taxon>
        <taxon>Pseudomonadota</taxon>
        <taxon>Alphaproteobacteria</taxon>
        <taxon>Hyphomicrobiales</taxon>
        <taxon>Phreatobacteraceae</taxon>
        <taxon>Phreatobacter</taxon>
    </lineage>
</organism>
<comment type="subcellular location">
    <subcellularLocation>
        <location evidence="7">Cell outer membrane</location>
    </subcellularLocation>
    <subcellularLocation>
        <location evidence="7">Bacterial flagellum basal body</location>
    </subcellularLocation>
</comment>
<evidence type="ECO:0000313" key="9">
    <source>
        <dbReference type="EMBL" id="QCI63000.1"/>
    </source>
</evidence>
<evidence type="ECO:0000256" key="8">
    <source>
        <dbReference type="SAM" id="SignalP"/>
    </source>
</evidence>
<evidence type="ECO:0000313" key="10">
    <source>
        <dbReference type="Proteomes" id="UP000298781"/>
    </source>
</evidence>
<keyword evidence="5 7" id="KW-0975">Bacterial flagellum</keyword>
<dbReference type="GO" id="GO:0009279">
    <property type="term" value="C:cell outer membrane"/>
    <property type="evidence" value="ECO:0007669"/>
    <property type="project" value="UniProtKB-SubCell"/>
</dbReference>
<dbReference type="NCBIfam" id="NF001305">
    <property type="entry name" value="PRK00249.1-5"/>
    <property type="match status" value="1"/>
</dbReference>
<comment type="similarity">
    <text evidence="2 7">Belongs to the FlgH family.</text>
</comment>
<protein>
    <recommendedName>
        <fullName evidence="7">Flagellar L-ring protein</fullName>
    </recommendedName>
    <alternativeName>
        <fullName evidence="7">Basal body L-ring protein</fullName>
    </alternativeName>
</protein>
<dbReference type="Proteomes" id="UP000298781">
    <property type="component" value="Chromosome"/>
</dbReference>
<comment type="function">
    <text evidence="1 7">Assembles around the rod to form the L-ring and probably protects the motor/basal body from shearing forces during rotation.</text>
</comment>
<evidence type="ECO:0000256" key="1">
    <source>
        <dbReference type="ARBA" id="ARBA00002591"/>
    </source>
</evidence>
<dbReference type="KEGG" id="pstg:E8M01_01315"/>
<keyword evidence="6 7" id="KW-0998">Cell outer membrane</keyword>
<feature type="chain" id="PRO_5020879549" description="Flagellar L-ring protein" evidence="8">
    <location>
        <begin position="40"/>
        <end position="263"/>
    </location>
</feature>
<name>A0A4D7AZ63_9HYPH</name>
<dbReference type="GO" id="GO:0009427">
    <property type="term" value="C:bacterial-type flagellum basal body, distal rod, L ring"/>
    <property type="evidence" value="ECO:0007669"/>
    <property type="project" value="InterPro"/>
</dbReference>
<feature type="signal peptide" evidence="8">
    <location>
        <begin position="1"/>
        <end position="39"/>
    </location>
</feature>
<dbReference type="AlphaFoldDB" id="A0A4D7AZ63"/>
<keyword evidence="9" id="KW-0966">Cell projection</keyword>
<evidence type="ECO:0000256" key="7">
    <source>
        <dbReference type="HAMAP-Rule" id="MF_00415"/>
    </source>
</evidence>
<keyword evidence="3 8" id="KW-0732">Signal</keyword>
<reference evidence="9 10" key="1">
    <citation type="submission" date="2019-04" db="EMBL/GenBank/DDBJ databases">
        <title>Phreatobacter aquaticus sp. nov.</title>
        <authorList>
            <person name="Choi A."/>
        </authorList>
    </citation>
    <scope>NUCLEOTIDE SEQUENCE [LARGE SCALE GENOMIC DNA]</scope>
    <source>
        <strain evidence="9 10">KCTC 52518</strain>
    </source>
</reference>
<gene>
    <name evidence="7" type="primary">flgH</name>
    <name evidence="9" type="ORF">E8M01_01315</name>
</gene>
<proteinExistence type="inferred from homology"/>
<comment type="subunit">
    <text evidence="7">The basal body constitutes a major portion of the flagellar organelle and consists of four rings (L,P,S, and M) mounted on a central rod.</text>
</comment>
<dbReference type="PANTHER" id="PTHR34933:SF1">
    <property type="entry name" value="FLAGELLAR L-RING PROTEIN"/>
    <property type="match status" value="1"/>
</dbReference>
<keyword evidence="9" id="KW-0282">Flagellum</keyword>
<dbReference type="InterPro" id="IPR000527">
    <property type="entry name" value="Flag_Lring"/>
</dbReference>
<dbReference type="HAMAP" id="MF_00415">
    <property type="entry name" value="FlgH"/>
    <property type="match status" value="1"/>
</dbReference>
<dbReference type="GO" id="GO:0003774">
    <property type="term" value="F:cytoskeletal motor activity"/>
    <property type="evidence" value="ECO:0007669"/>
    <property type="project" value="InterPro"/>
</dbReference>
<evidence type="ECO:0000256" key="6">
    <source>
        <dbReference type="ARBA" id="ARBA00023237"/>
    </source>
</evidence>
<dbReference type="PANTHER" id="PTHR34933">
    <property type="entry name" value="FLAGELLAR L-RING PROTEIN"/>
    <property type="match status" value="1"/>
</dbReference>
<keyword evidence="4 7" id="KW-0472">Membrane</keyword>
<dbReference type="PRINTS" id="PR01008">
    <property type="entry name" value="FLGLRINGFLGH"/>
</dbReference>
<keyword evidence="9" id="KW-0969">Cilium</keyword>